<dbReference type="Proteomes" id="UP000292052">
    <property type="component" value="Unassembled WGS sequence"/>
</dbReference>
<proteinExistence type="predicted"/>
<name>A0A482VSI5_ASBVE</name>
<comment type="caution">
    <text evidence="1">The sequence shown here is derived from an EMBL/GenBank/DDBJ whole genome shotgun (WGS) entry which is preliminary data.</text>
</comment>
<sequence length="32" mass="3840">MRFNNRFRRKVSSSFSGRFSQFGCNSRSKMFS</sequence>
<accession>A0A482VSI5</accession>
<keyword evidence="2" id="KW-1185">Reference proteome</keyword>
<dbReference type="AlphaFoldDB" id="A0A482VSI5"/>
<protein>
    <submittedName>
        <fullName evidence="1">Uncharacterized protein</fullName>
    </submittedName>
</protein>
<organism evidence="1 2">
    <name type="scientific">Asbolus verrucosus</name>
    <name type="common">Desert ironclad beetle</name>
    <dbReference type="NCBI Taxonomy" id="1661398"/>
    <lineage>
        <taxon>Eukaryota</taxon>
        <taxon>Metazoa</taxon>
        <taxon>Ecdysozoa</taxon>
        <taxon>Arthropoda</taxon>
        <taxon>Hexapoda</taxon>
        <taxon>Insecta</taxon>
        <taxon>Pterygota</taxon>
        <taxon>Neoptera</taxon>
        <taxon>Endopterygota</taxon>
        <taxon>Coleoptera</taxon>
        <taxon>Polyphaga</taxon>
        <taxon>Cucujiformia</taxon>
        <taxon>Tenebrionidae</taxon>
        <taxon>Pimeliinae</taxon>
        <taxon>Asbolus</taxon>
    </lineage>
</organism>
<gene>
    <name evidence="1" type="ORF">BDFB_012229</name>
</gene>
<reference evidence="1 2" key="1">
    <citation type="submission" date="2017-03" db="EMBL/GenBank/DDBJ databases">
        <title>Genome of the blue death feigning beetle - Asbolus verrucosus.</title>
        <authorList>
            <person name="Rider S.D."/>
        </authorList>
    </citation>
    <scope>NUCLEOTIDE SEQUENCE [LARGE SCALE GENOMIC DNA]</scope>
    <source>
        <strain evidence="1">Butters</strain>
        <tissue evidence="1">Head and leg muscle</tissue>
    </source>
</reference>
<dbReference type="EMBL" id="QDEB01067021">
    <property type="protein sequence ID" value="RZC35912.1"/>
    <property type="molecule type" value="Genomic_DNA"/>
</dbReference>
<evidence type="ECO:0000313" key="2">
    <source>
        <dbReference type="Proteomes" id="UP000292052"/>
    </source>
</evidence>
<evidence type="ECO:0000313" key="1">
    <source>
        <dbReference type="EMBL" id="RZC35912.1"/>
    </source>
</evidence>